<sequence length="274" mass="29072">STENDGSFNWNVPAKPSDNCLVRISETDEDGGPSDISDAVFSIVSPVPGSINVRSPNGGESWVAGSTQEIKWNSTGDINKVTIKYSTDNGTTWKAIAKNAANNHSYNWVVPDVVSDECLVRVTSNDSDLDPKPSDVSNAVFSIVLPSLPEIKVTAPNGGEQLVVGSRFTITWYATNSREDVKIEYSINGGDTWKEITSASENDGEYDCIVPDKPSDNCLVRISETGGQPSDTSDGVFSIVPPSPSDITVISPNGGETWTVGSSQKSNGPVPAAL</sequence>
<feature type="non-terminal residue" evidence="1">
    <location>
        <position position="274"/>
    </location>
</feature>
<dbReference type="AlphaFoldDB" id="X1T4B3"/>
<evidence type="ECO:0000313" key="1">
    <source>
        <dbReference type="EMBL" id="GAJ00049.1"/>
    </source>
</evidence>
<accession>X1T4B3</accession>
<proteinExistence type="predicted"/>
<dbReference type="InterPro" id="IPR036278">
    <property type="entry name" value="Sialidase_sf"/>
</dbReference>
<gene>
    <name evidence="1" type="ORF">S12H4_33645</name>
</gene>
<dbReference type="EMBL" id="BARW01019847">
    <property type="protein sequence ID" value="GAJ00049.1"/>
    <property type="molecule type" value="Genomic_DNA"/>
</dbReference>
<dbReference type="Pfam" id="PF02012">
    <property type="entry name" value="BNR"/>
    <property type="match status" value="1"/>
</dbReference>
<dbReference type="InterPro" id="IPR002860">
    <property type="entry name" value="BNR_rpt"/>
</dbReference>
<protein>
    <recommendedName>
        <fullName evidence="2">Ig-like domain-containing protein</fullName>
    </recommendedName>
</protein>
<organism evidence="1">
    <name type="scientific">marine sediment metagenome</name>
    <dbReference type="NCBI Taxonomy" id="412755"/>
    <lineage>
        <taxon>unclassified sequences</taxon>
        <taxon>metagenomes</taxon>
        <taxon>ecological metagenomes</taxon>
    </lineage>
</organism>
<name>X1T4B3_9ZZZZ</name>
<feature type="non-terminal residue" evidence="1">
    <location>
        <position position="1"/>
    </location>
</feature>
<comment type="caution">
    <text evidence="1">The sequence shown here is derived from an EMBL/GenBank/DDBJ whole genome shotgun (WGS) entry which is preliminary data.</text>
</comment>
<reference evidence="1" key="1">
    <citation type="journal article" date="2014" name="Front. Microbiol.">
        <title>High frequency of phylogenetically diverse reductive dehalogenase-homologous genes in deep subseafloor sedimentary metagenomes.</title>
        <authorList>
            <person name="Kawai M."/>
            <person name="Futagami T."/>
            <person name="Toyoda A."/>
            <person name="Takaki Y."/>
            <person name="Nishi S."/>
            <person name="Hori S."/>
            <person name="Arai W."/>
            <person name="Tsubouchi T."/>
            <person name="Morono Y."/>
            <person name="Uchiyama I."/>
            <person name="Ito T."/>
            <person name="Fujiyama A."/>
            <person name="Inagaki F."/>
            <person name="Takami H."/>
        </authorList>
    </citation>
    <scope>NUCLEOTIDE SEQUENCE</scope>
    <source>
        <strain evidence="1">Expedition CK06-06</strain>
    </source>
</reference>
<evidence type="ECO:0008006" key="2">
    <source>
        <dbReference type="Google" id="ProtNLM"/>
    </source>
</evidence>
<dbReference type="SUPFAM" id="SSF50939">
    <property type="entry name" value="Sialidases"/>
    <property type="match status" value="1"/>
</dbReference>